<evidence type="ECO:0000256" key="1">
    <source>
        <dbReference type="SAM" id="Phobius"/>
    </source>
</evidence>
<keyword evidence="1" id="KW-1133">Transmembrane helix</keyword>
<evidence type="ECO:0000313" key="3">
    <source>
        <dbReference type="Proteomes" id="UP000266506"/>
    </source>
</evidence>
<keyword evidence="3" id="KW-1185">Reference proteome</keyword>
<dbReference type="AlphaFoldDB" id="A0A397RWA8"/>
<feature type="transmembrane region" description="Helical" evidence="1">
    <location>
        <begin position="16"/>
        <end position="39"/>
    </location>
</feature>
<dbReference type="Proteomes" id="UP000266506">
    <property type="component" value="Unassembled WGS sequence"/>
</dbReference>
<accession>A0A397RWA8</accession>
<dbReference type="InParanoid" id="A0A397RWA8"/>
<protein>
    <submittedName>
        <fullName evidence="2">Uncharacterized protein</fullName>
    </submittedName>
</protein>
<evidence type="ECO:0000313" key="2">
    <source>
        <dbReference type="EMBL" id="RIA78018.1"/>
    </source>
</evidence>
<comment type="caution">
    <text evidence="2">The sequence shown here is derived from an EMBL/GenBank/DDBJ whole genome shotgun (WGS) entry which is preliminary data.</text>
</comment>
<keyword evidence="1" id="KW-0472">Membrane</keyword>
<sequence length="310" mass="35407">MFLYEIWIFKLDFSTILSFVLGIGIGMLLLSLIYALIVVSSMRDKKYAAKLQANDLKASEAEEMIQIAMAAFKDKTLRGDQKEMEHFKYVSMNLVYGIASRFYPDSKHPFFELTIDESLELISYVKERLDEILNHRGIKLLRRLKISQIMSLTETTMQVVDSKAYEVGINLQKTIKVSSYVLSVINPLNLIKKGTIDVGVHVIMKKIYIATLGIIGEEAYKIFSKSYKNYSETIDGGVTEELKNMDKELLSSLNQETPKLDNSPKTITSFDAKMKSRVVVANEVRDEYDPLFDETKPLKKKNSKKSIVHE</sequence>
<proteinExistence type="predicted"/>
<gene>
    <name evidence="2" type="ORF">EI71_00595</name>
</gene>
<organism evidence="2 3">
    <name type="scientific">Anaeroplasma bactoclasticum</name>
    <dbReference type="NCBI Taxonomy" id="2088"/>
    <lineage>
        <taxon>Bacteria</taxon>
        <taxon>Bacillati</taxon>
        <taxon>Mycoplasmatota</taxon>
        <taxon>Mollicutes</taxon>
        <taxon>Anaeroplasmatales</taxon>
        <taxon>Anaeroplasmataceae</taxon>
        <taxon>Anaeroplasma</taxon>
    </lineage>
</organism>
<keyword evidence="1" id="KW-0812">Transmembrane</keyword>
<name>A0A397RWA8_9MOLU</name>
<dbReference type="EMBL" id="QXEV01000004">
    <property type="protein sequence ID" value="RIA78018.1"/>
    <property type="molecule type" value="Genomic_DNA"/>
</dbReference>
<reference evidence="2 3" key="1">
    <citation type="submission" date="2018-08" db="EMBL/GenBank/DDBJ databases">
        <title>Genomic Encyclopedia of Archaeal and Bacterial Type Strains, Phase II (KMG-II): from individual species to whole genera.</title>
        <authorList>
            <person name="Goeker M."/>
        </authorList>
    </citation>
    <scope>NUCLEOTIDE SEQUENCE [LARGE SCALE GENOMIC DNA]</scope>
    <source>
        <strain evidence="2 3">ATCC 27112</strain>
    </source>
</reference>